<dbReference type="KEGG" id="luo:HHL09_20700"/>
<reference evidence="8 9" key="1">
    <citation type="submission" date="2020-04" db="EMBL/GenBank/DDBJ databases">
        <title>Luteolibacter sp. G-1-1-1 isolated from soil.</title>
        <authorList>
            <person name="Dahal R.H."/>
        </authorList>
    </citation>
    <scope>NUCLEOTIDE SEQUENCE [LARGE SCALE GENOMIC DNA]</scope>
    <source>
        <strain evidence="8 9">G-1-1-1</strain>
    </source>
</reference>
<dbReference type="Pfam" id="PF06271">
    <property type="entry name" value="RDD"/>
    <property type="match status" value="1"/>
</dbReference>
<feature type="compositionally biased region" description="Pro residues" evidence="5">
    <location>
        <begin position="11"/>
        <end position="61"/>
    </location>
</feature>
<evidence type="ECO:0000259" key="7">
    <source>
        <dbReference type="Pfam" id="PF06271"/>
    </source>
</evidence>
<dbReference type="Proteomes" id="UP000501812">
    <property type="component" value="Chromosome"/>
</dbReference>
<name>A0A858RND1_9BACT</name>
<keyword evidence="3 6" id="KW-1133">Transmembrane helix</keyword>
<accession>A0A858RND1</accession>
<evidence type="ECO:0000256" key="6">
    <source>
        <dbReference type="SAM" id="Phobius"/>
    </source>
</evidence>
<evidence type="ECO:0000313" key="9">
    <source>
        <dbReference type="Proteomes" id="UP000501812"/>
    </source>
</evidence>
<feature type="region of interest" description="Disordered" evidence="5">
    <location>
        <begin position="1"/>
        <end position="94"/>
    </location>
</feature>
<dbReference type="EMBL" id="CP051774">
    <property type="protein sequence ID" value="QJE98101.1"/>
    <property type="molecule type" value="Genomic_DNA"/>
</dbReference>
<keyword evidence="4 6" id="KW-0472">Membrane</keyword>
<keyword evidence="2 6" id="KW-0812">Transmembrane</keyword>
<gene>
    <name evidence="8" type="ORF">HHL09_20700</name>
</gene>
<sequence length="227" mass="23984">METEPEKPQSSVPPPPDLPPPPPPSAVPPPPDIPPPPPPSAMPKPDLGPPPPSPAPPPPPGVTAAQVIKPKVAPKAEEETEEIDPFDGDPVPAAGTEAAFDNRVIAVIIDGFVAAGLYIFANVVLPSFLAYAVYAAYLLVRDALPFLEGQSVGKKLMKIRAVGPNGEKLTNDWKTSIIRNVPLAIPFFGLIEAYILYQKKEKGEPLIRLGDEWGKTRVVAVGGPSGI</sequence>
<protein>
    <submittedName>
        <fullName evidence="8">RDD family protein</fullName>
    </submittedName>
</protein>
<evidence type="ECO:0000256" key="4">
    <source>
        <dbReference type="ARBA" id="ARBA00023136"/>
    </source>
</evidence>
<dbReference type="InterPro" id="IPR010432">
    <property type="entry name" value="RDD"/>
</dbReference>
<comment type="subcellular location">
    <subcellularLocation>
        <location evidence="1">Membrane</location>
        <topology evidence="1">Multi-pass membrane protein</topology>
    </subcellularLocation>
</comment>
<feature type="domain" description="RDD" evidence="7">
    <location>
        <begin position="112"/>
        <end position="202"/>
    </location>
</feature>
<evidence type="ECO:0000313" key="8">
    <source>
        <dbReference type="EMBL" id="QJE98101.1"/>
    </source>
</evidence>
<evidence type="ECO:0000256" key="5">
    <source>
        <dbReference type="SAM" id="MobiDB-lite"/>
    </source>
</evidence>
<feature type="transmembrane region" description="Helical" evidence="6">
    <location>
        <begin position="112"/>
        <end position="137"/>
    </location>
</feature>
<evidence type="ECO:0000256" key="2">
    <source>
        <dbReference type="ARBA" id="ARBA00022692"/>
    </source>
</evidence>
<keyword evidence="9" id="KW-1185">Reference proteome</keyword>
<organism evidence="8 9">
    <name type="scientific">Luteolibacter luteus</name>
    <dbReference type="NCBI Taxonomy" id="2728835"/>
    <lineage>
        <taxon>Bacteria</taxon>
        <taxon>Pseudomonadati</taxon>
        <taxon>Verrucomicrobiota</taxon>
        <taxon>Verrucomicrobiia</taxon>
        <taxon>Verrucomicrobiales</taxon>
        <taxon>Verrucomicrobiaceae</taxon>
        <taxon>Luteolibacter</taxon>
    </lineage>
</organism>
<feature type="compositionally biased region" description="Acidic residues" evidence="5">
    <location>
        <begin position="78"/>
        <end position="87"/>
    </location>
</feature>
<evidence type="ECO:0000256" key="1">
    <source>
        <dbReference type="ARBA" id="ARBA00004141"/>
    </source>
</evidence>
<evidence type="ECO:0000256" key="3">
    <source>
        <dbReference type="ARBA" id="ARBA00022989"/>
    </source>
</evidence>
<dbReference type="AlphaFoldDB" id="A0A858RND1"/>
<feature type="transmembrane region" description="Helical" evidence="6">
    <location>
        <begin position="177"/>
        <end position="197"/>
    </location>
</feature>
<proteinExistence type="predicted"/>
<dbReference type="GO" id="GO:0016020">
    <property type="term" value="C:membrane"/>
    <property type="evidence" value="ECO:0007669"/>
    <property type="project" value="UniProtKB-SubCell"/>
</dbReference>
<dbReference type="RefSeq" id="WP_169456560.1">
    <property type="nucleotide sequence ID" value="NZ_CP051774.1"/>
</dbReference>